<protein>
    <submittedName>
        <fullName evidence="1">Uncharacterized protein</fullName>
    </submittedName>
</protein>
<dbReference type="Pfam" id="PF11578">
    <property type="entry name" value="DUF3237"/>
    <property type="match status" value="1"/>
</dbReference>
<comment type="caution">
    <text evidence="1">The sequence shown here is derived from an EMBL/GenBank/DDBJ whole genome shotgun (WGS) entry which is preliminary data.</text>
</comment>
<accession>A0A5Q4BEW0</accession>
<dbReference type="OrthoDB" id="3549121at2759"/>
<dbReference type="Proteomes" id="UP000326340">
    <property type="component" value="Unassembled WGS sequence"/>
</dbReference>
<feature type="non-terminal residue" evidence="1">
    <location>
        <position position="155"/>
    </location>
</feature>
<dbReference type="Gene3D" id="2.40.160.20">
    <property type="match status" value="1"/>
</dbReference>
<dbReference type="PANTHER" id="PTHR37315">
    <property type="entry name" value="UPF0311 PROTEIN BLR7842"/>
    <property type="match status" value="1"/>
</dbReference>
<organism evidence="1 2">
    <name type="scientific">Colletotrichum shisoi</name>
    <dbReference type="NCBI Taxonomy" id="2078593"/>
    <lineage>
        <taxon>Eukaryota</taxon>
        <taxon>Fungi</taxon>
        <taxon>Dikarya</taxon>
        <taxon>Ascomycota</taxon>
        <taxon>Pezizomycotina</taxon>
        <taxon>Sordariomycetes</taxon>
        <taxon>Hypocreomycetidae</taxon>
        <taxon>Glomerellales</taxon>
        <taxon>Glomerellaceae</taxon>
        <taxon>Colletotrichum</taxon>
        <taxon>Colletotrichum destructivum species complex</taxon>
    </lineage>
</organism>
<evidence type="ECO:0000313" key="2">
    <source>
        <dbReference type="Proteomes" id="UP000326340"/>
    </source>
</evidence>
<evidence type="ECO:0000313" key="1">
    <source>
        <dbReference type="EMBL" id="TQN65224.1"/>
    </source>
</evidence>
<keyword evidence="2" id="KW-1185">Reference proteome</keyword>
<reference evidence="1 2" key="1">
    <citation type="journal article" date="2019" name="Sci. Rep.">
        <title>Colletotrichum shisoi sp. nov., an anthracnose pathogen of Perilla frutescens in Japan: molecular phylogenetic, morphological and genomic evidence.</title>
        <authorList>
            <person name="Gan P."/>
            <person name="Tsushima A."/>
            <person name="Hiroyama R."/>
            <person name="Narusaka M."/>
            <person name="Takano Y."/>
            <person name="Narusaka Y."/>
            <person name="Kawaradani M."/>
            <person name="Damm U."/>
            <person name="Shirasu K."/>
        </authorList>
    </citation>
    <scope>NUCLEOTIDE SEQUENCE [LARGE SCALE GENOMIC DNA]</scope>
    <source>
        <strain evidence="1 2">PG-2018a</strain>
    </source>
</reference>
<dbReference type="PANTHER" id="PTHR37315:SF1">
    <property type="entry name" value="UPF0311 PROTEIN BLR7842"/>
    <property type="match status" value="1"/>
</dbReference>
<name>A0A5Q4BEW0_9PEZI</name>
<dbReference type="AlphaFoldDB" id="A0A5Q4BEW0"/>
<gene>
    <name evidence="1" type="ORF">CSHISOI_10183</name>
</gene>
<sequence length="155" mass="17039">MSLPMPTLELGFRVTVRFAPDVAETVVEGGKTVELARAVCGSWSGPLGSGVVLTRLKTRSIHQINTAFKLRTGDEEPAMLEMGTRGFLSGTPDVLRQTAGRTDDEARVDPRRYCYRMAISLTTTDTRYVKKVGGALWVGAAMWDLDELVIDAYRV</sequence>
<dbReference type="InterPro" id="IPR020915">
    <property type="entry name" value="UPF0311"/>
</dbReference>
<proteinExistence type="predicted"/>
<dbReference type="EMBL" id="PUHP01001747">
    <property type="protein sequence ID" value="TQN65224.1"/>
    <property type="molecule type" value="Genomic_DNA"/>
</dbReference>